<evidence type="ECO:0008006" key="4">
    <source>
        <dbReference type="Google" id="ProtNLM"/>
    </source>
</evidence>
<proteinExistence type="predicted"/>
<sequence>MISTILDMGQVFGLRPSGRCVNITHEWSSPSYPVVESSKVFQSVTSLEYNPTTFKSYGTSFTGFIPFAKTMYHWFSDNLFQYSFGDDASNFCKEKFISSFNFKCTSLFTTWWEAKWSRKYNRDLRKTHDRIFRLVFFMSFPDSNLDEMDVGPEEEVVDALVLQEAATEAVKQEAGSSHVPEDTADIFAIFSEAPRWPKFTVMESFDSKLEVRPQARLNLPAPRATPPRRELAKKPDPSPQEMPASKEGQQSDKEVLAKILEELKAGTSQTENYSSLARLVHLSPSRAKPSEIPVVSKATTPKAGLDNSPQLAVSRVVLPRPSRVSGILRIPIPWPRKSDAAESSPFISIDAATTVAASDGAGVMLPPLASFLAIASLPKLVREFDLKALQDVEKALTDLYQSFISFFKNLKVLRDQHLKAKRQANRVKCYKEKHIKTSTTLQQQVEKGLAMKD</sequence>
<organism evidence="2 3">
    <name type="scientific">Pyrus ussuriensis x Pyrus communis</name>
    <dbReference type="NCBI Taxonomy" id="2448454"/>
    <lineage>
        <taxon>Eukaryota</taxon>
        <taxon>Viridiplantae</taxon>
        <taxon>Streptophyta</taxon>
        <taxon>Embryophyta</taxon>
        <taxon>Tracheophyta</taxon>
        <taxon>Spermatophyta</taxon>
        <taxon>Magnoliopsida</taxon>
        <taxon>eudicotyledons</taxon>
        <taxon>Gunneridae</taxon>
        <taxon>Pentapetalae</taxon>
        <taxon>rosids</taxon>
        <taxon>fabids</taxon>
        <taxon>Rosales</taxon>
        <taxon>Rosaceae</taxon>
        <taxon>Amygdaloideae</taxon>
        <taxon>Maleae</taxon>
        <taxon>Pyrus</taxon>
    </lineage>
</organism>
<reference evidence="3" key="2">
    <citation type="submission" date="2019-10" db="EMBL/GenBank/DDBJ databases">
        <title>A de novo genome assembly of a pear dwarfing rootstock.</title>
        <authorList>
            <person name="Wang F."/>
            <person name="Wang J."/>
            <person name="Li S."/>
            <person name="Zhang Y."/>
            <person name="Fang M."/>
            <person name="Ma L."/>
            <person name="Zhao Y."/>
            <person name="Jiang S."/>
        </authorList>
    </citation>
    <scope>NUCLEOTIDE SEQUENCE [LARGE SCALE GENOMIC DNA]</scope>
</reference>
<comment type="caution">
    <text evidence="2">The sequence shown here is derived from an EMBL/GenBank/DDBJ whole genome shotgun (WGS) entry which is preliminary data.</text>
</comment>
<gene>
    <name evidence="2" type="ORF">D8674_013031</name>
</gene>
<evidence type="ECO:0000313" key="3">
    <source>
        <dbReference type="Proteomes" id="UP000327157"/>
    </source>
</evidence>
<feature type="region of interest" description="Disordered" evidence="1">
    <location>
        <begin position="216"/>
        <end position="252"/>
    </location>
</feature>
<evidence type="ECO:0000313" key="2">
    <source>
        <dbReference type="EMBL" id="KAB2617162.1"/>
    </source>
</evidence>
<dbReference type="AlphaFoldDB" id="A0A5N5GU08"/>
<protein>
    <recommendedName>
        <fullName evidence="4">TMV resistance protein N-like</fullName>
    </recommendedName>
</protein>
<keyword evidence="3" id="KW-1185">Reference proteome</keyword>
<name>A0A5N5GU08_9ROSA</name>
<dbReference type="EMBL" id="SMOL01000401">
    <property type="protein sequence ID" value="KAB2617162.1"/>
    <property type="molecule type" value="Genomic_DNA"/>
</dbReference>
<accession>A0A5N5GU08</accession>
<dbReference type="Proteomes" id="UP000327157">
    <property type="component" value="Chromosome 15"/>
</dbReference>
<evidence type="ECO:0000256" key="1">
    <source>
        <dbReference type="SAM" id="MobiDB-lite"/>
    </source>
</evidence>
<reference evidence="2 3" key="3">
    <citation type="submission" date="2019-11" db="EMBL/GenBank/DDBJ databases">
        <title>A de novo genome assembly of a pear dwarfing rootstock.</title>
        <authorList>
            <person name="Wang F."/>
            <person name="Wang J."/>
            <person name="Li S."/>
            <person name="Zhang Y."/>
            <person name="Fang M."/>
            <person name="Ma L."/>
            <person name="Zhao Y."/>
            <person name="Jiang S."/>
        </authorList>
    </citation>
    <scope>NUCLEOTIDE SEQUENCE [LARGE SCALE GENOMIC DNA]</scope>
    <source>
        <strain evidence="2">S2</strain>
        <tissue evidence="2">Leaf</tissue>
    </source>
</reference>
<feature type="compositionally biased region" description="Basic and acidic residues" evidence="1">
    <location>
        <begin position="227"/>
        <end position="236"/>
    </location>
</feature>
<reference evidence="2 3" key="1">
    <citation type="submission" date="2019-09" db="EMBL/GenBank/DDBJ databases">
        <authorList>
            <person name="Ou C."/>
        </authorList>
    </citation>
    <scope>NUCLEOTIDE SEQUENCE [LARGE SCALE GENOMIC DNA]</scope>
    <source>
        <strain evidence="2">S2</strain>
        <tissue evidence="2">Leaf</tissue>
    </source>
</reference>